<organism evidence="1 2">
    <name type="scientific">Daedalea quercina L-15889</name>
    <dbReference type="NCBI Taxonomy" id="1314783"/>
    <lineage>
        <taxon>Eukaryota</taxon>
        <taxon>Fungi</taxon>
        <taxon>Dikarya</taxon>
        <taxon>Basidiomycota</taxon>
        <taxon>Agaricomycotina</taxon>
        <taxon>Agaricomycetes</taxon>
        <taxon>Polyporales</taxon>
        <taxon>Fomitopsis</taxon>
    </lineage>
</organism>
<dbReference type="EMBL" id="KV429086">
    <property type="protein sequence ID" value="KZT66605.1"/>
    <property type="molecule type" value="Genomic_DNA"/>
</dbReference>
<feature type="non-terminal residue" evidence="1">
    <location>
        <position position="1"/>
    </location>
</feature>
<accession>A0A165N765</accession>
<evidence type="ECO:0000313" key="2">
    <source>
        <dbReference type="Proteomes" id="UP000076727"/>
    </source>
</evidence>
<dbReference type="Proteomes" id="UP000076727">
    <property type="component" value="Unassembled WGS sequence"/>
</dbReference>
<feature type="non-terminal residue" evidence="1">
    <location>
        <position position="80"/>
    </location>
</feature>
<name>A0A165N765_9APHY</name>
<dbReference type="AlphaFoldDB" id="A0A165N765"/>
<evidence type="ECO:0000313" key="1">
    <source>
        <dbReference type="EMBL" id="KZT66605.1"/>
    </source>
</evidence>
<reference evidence="1 2" key="1">
    <citation type="journal article" date="2016" name="Mol. Biol. Evol.">
        <title>Comparative Genomics of Early-Diverging Mushroom-Forming Fungi Provides Insights into the Origins of Lignocellulose Decay Capabilities.</title>
        <authorList>
            <person name="Nagy L.G."/>
            <person name="Riley R."/>
            <person name="Tritt A."/>
            <person name="Adam C."/>
            <person name="Daum C."/>
            <person name="Floudas D."/>
            <person name="Sun H."/>
            <person name="Yadav J.S."/>
            <person name="Pangilinan J."/>
            <person name="Larsson K.H."/>
            <person name="Matsuura K."/>
            <person name="Barry K."/>
            <person name="Labutti K."/>
            <person name="Kuo R."/>
            <person name="Ohm R.A."/>
            <person name="Bhattacharya S.S."/>
            <person name="Shirouzu T."/>
            <person name="Yoshinaga Y."/>
            <person name="Martin F.M."/>
            <person name="Grigoriev I.V."/>
            <person name="Hibbett D.S."/>
        </authorList>
    </citation>
    <scope>NUCLEOTIDE SEQUENCE [LARGE SCALE GENOMIC DNA]</scope>
    <source>
        <strain evidence="1 2">L-15889</strain>
    </source>
</reference>
<protein>
    <submittedName>
        <fullName evidence="1">Uncharacterized protein</fullName>
    </submittedName>
</protein>
<gene>
    <name evidence="1" type="ORF">DAEQUDRAFT_657941</name>
</gene>
<sequence>LDPGMQTYFFRMQWLARGTCDPDAISREARQISALFADEDKENLDVSVWAQRLFFAGVASLEYTRSIALLVAELIEDLNW</sequence>
<dbReference type="OrthoDB" id="2800280at2759"/>
<keyword evidence="2" id="KW-1185">Reference proteome</keyword>
<proteinExistence type="predicted"/>